<name>A0A377R1S3_9NEIS</name>
<organism evidence="1 2">
    <name type="scientific">Kingella potus</name>
    <dbReference type="NCBI Taxonomy" id="265175"/>
    <lineage>
        <taxon>Bacteria</taxon>
        <taxon>Pseudomonadati</taxon>
        <taxon>Pseudomonadota</taxon>
        <taxon>Betaproteobacteria</taxon>
        <taxon>Neisseriales</taxon>
        <taxon>Neisseriaceae</taxon>
        <taxon>Kingella</taxon>
    </lineage>
</organism>
<sequence>MTKGRLKNSRAFSDGLLQAAATAKPHDPPFAPAWLPKECGGGQQAV</sequence>
<evidence type="ECO:0000313" key="1">
    <source>
        <dbReference type="EMBL" id="STR00975.1"/>
    </source>
</evidence>
<evidence type="ECO:0000313" key="2">
    <source>
        <dbReference type="Proteomes" id="UP000254293"/>
    </source>
</evidence>
<keyword evidence="2" id="KW-1185">Reference proteome</keyword>
<gene>
    <name evidence="1" type="ORF">NCTC13336_01201</name>
</gene>
<reference evidence="1 2" key="1">
    <citation type="submission" date="2018-06" db="EMBL/GenBank/DDBJ databases">
        <authorList>
            <consortium name="Pathogen Informatics"/>
            <person name="Doyle S."/>
        </authorList>
    </citation>
    <scope>NUCLEOTIDE SEQUENCE [LARGE SCALE GENOMIC DNA]</scope>
    <source>
        <strain evidence="1 2">NCTC13336</strain>
    </source>
</reference>
<dbReference type="RefSeq" id="WP_172461225.1">
    <property type="nucleotide sequence ID" value="NZ_CP091516.1"/>
</dbReference>
<dbReference type="AlphaFoldDB" id="A0A377R1S3"/>
<proteinExistence type="predicted"/>
<dbReference type="EMBL" id="UGJJ01000001">
    <property type="protein sequence ID" value="STR00975.1"/>
    <property type="molecule type" value="Genomic_DNA"/>
</dbReference>
<protein>
    <submittedName>
        <fullName evidence="1">Uncharacterized protein</fullName>
    </submittedName>
</protein>
<dbReference type="Proteomes" id="UP000254293">
    <property type="component" value="Unassembled WGS sequence"/>
</dbReference>
<accession>A0A377R1S3</accession>